<dbReference type="RefSeq" id="WP_190950232.1">
    <property type="nucleotide sequence ID" value="NZ_JACJTC010000011.1"/>
</dbReference>
<feature type="transmembrane region" description="Helical" evidence="1">
    <location>
        <begin position="39"/>
        <end position="57"/>
    </location>
</feature>
<organism evidence="2 3">
    <name type="scientific">Nostoc punctiforme FACHB-252</name>
    <dbReference type="NCBI Taxonomy" id="1357509"/>
    <lineage>
        <taxon>Bacteria</taxon>
        <taxon>Bacillati</taxon>
        <taxon>Cyanobacteriota</taxon>
        <taxon>Cyanophyceae</taxon>
        <taxon>Nostocales</taxon>
        <taxon>Nostocaceae</taxon>
        <taxon>Nostoc</taxon>
    </lineage>
</organism>
<keyword evidence="1" id="KW-0472">Membrane</keyword>
<keyword evidence="3" id="KW-1185">Reference proteome</keyword>
<evidence type="ECO:0000313" key="3">
    <source>
        <dbReference type="Proteomes" id="UP000606396"/>
    </source>
</evidence>
<evidence type="ECO:0000313" key="2">
    <source>
        <dbReference type="EMBL" id="MBD2612761.1"/>
    </source>
</evidence>
<gene>
    <name evidence="2" type="ORF">H6G94_16025</name>
</gene>
<dbReference type="Proteomes" id="UP000606396">
    <property type="component" value="Unassembled WGS sequence"/>
</dbReference>
<keyword evidence="1" id="KW-1133">Transmembrane helix</keyword>
<reference evidence="2 3" key="1">
    <citation type="journal article" date="2020" name="ISME J.">
        <title>Comparative genomics reveals insights into cyanobacterial evolution and habitat adaptation.</title>
        <authorList>
            <person name="Chen M.Y."/>
            <person name="Teng W.K."/>
            <person name="Zhao L."/>
            <person name="Hu C.X."/>
            <person name="Zhou Y.K."/>
            <person name="Han B.P."/>
            <person name="Song L.R."/>
            <person name="Shu W.S."/>
        </authorList>
    </citation>
    <scope>NUCLEOTIDE SEQUENCE [LARGE SCALE GENOMIC DNA]</scope>
    <source>
        <strain evidence="2 3">FACHB-252</strain>
    </source>
</reference>
<protein>
    <submittedName>
        <fullName evidence="2">Type II toxin-antitoxin system HicA family toxin</fullName>
    </submittedName>
</protein>
<sequence>MPKNIPSLKPKELINTDSKNVCDRYPTRLTAPSPCQGEGWGGVLSMCCIIFSNWYILRIFRQFSFTDEEIENILS</sequence>
<evidence type="ECO:0000256" key="1">
    <source>
        <dbReference type="SAM" id="Phobius"/>
    </source>
</evidence>
<proteinExistence type="predicted"/>
<accession>A0ABR8HAZ2</accession>
<comment type="caution">
    <text evidence="2">The sequence shown here is derived from an EMBL/GenBank/DDBJ whole genome shotgun (WGS) entry which is preliminary data.</text>
</comment>
<keyword evidence="1" id="KW-0812">Transmembrane</keyword>
<dbReference type="EMBL" id="JACJTC010000011">
    <property type="protein sequence ID" value="MBD2612761.1"/>
    <property type="molecule type" value="Genomic_DNA"/>
</dbReference>
<name>A0ABR8HAZ2_NOSPU</name>